<feature type="domain" description="Bacterial Ig-like" evidence="5">
    <location>
        <begin position="527"/>
        <end position="601"/>
    </location>
</feature>
<feature type="signal peptide" evidence="2">
    <location>
        <begin position="1"/>
        <end position="22"/>
    </location>
</feature>
<gene>
    <name evidence="6" type="ORF">FRD01_08625</name>
</gene>
<feature type="compositionally biased region" description="Polar residues" evidence="1">
    <location>
        <begin position="518"/>
        <end position="528"/>
    </location>
</feature>
<dbReference type="Pfam" id="PF01345">
    <property type="entry name" value="DUF11"/>
    <property type="match status" value="1"/>
</dbReference>
<dbReference type="InterPro" id="IPR044016">
    <property type="entry name" value="Big_13"/>
</dbReference>
<dbReference type="NCBIfam" id="TIGR01451">
    <property type="entry name" value="B_ant_repeat"/>
    <property type="match status" value="1"/>
</dbReference>
<feature type="region of interest" description="Disordered" evidence="1">
    <location>
        <begin position="518"/>
        <end position="539"/>
    </location>
</feature>
<dbReference type="InterPro" id="IPR047589">
    <property type="entry name" value="DUF11_rpt"/>
</dbReference>
<feature type="region of interest" description="Disordered" evidence="1">
    <location>
        <begin position="610"/>
        <end position="630"/>
    </location>
</feature>
<feature type="chain" id="PRO_5022745776" evidence="2">
    <location>
        <begin position="23"/>
        <end position="916"/>
    </location>
</feature>
<dbReference type="Gene3D" id="2.60.40.10">
    <property type="entry name" value="Immunoglobulins"/>
    <property type="match status" value="4"/>
</dbReference>
<feature type="domain" description="Bacterial Ig" evidence="4">
    <location>
        <begin position="799"/>
        <end position="855"/>
    </location>
</feature>
<evidence type="ECO:0000256" key="2">
    <source>
        <dbReference type="SAM" id="SignalP"/>
    </source>
</evidence>
<dbReference type="InterPro" id="IPR013783">
    <property type="entry name" value="Ig-like_fold"/>
</dbReference>
<dbReference type="InterPro" id="IPR041498">
    <property type="entry name" value="Big_6"/>
</dbReference>
<dbReference type="InterPro" id="IPR026466">
    <property type="entry name" value="Fim_isopep_form_D2_dom"/>
</dbReference>
<dbReference type="AlphaFoldDB" id="A0A5B8XUF1"/>
<evidence type="ECO:0000259" key="3">
    <source>
        <dbReference type="Pfam" id="PF01345"/>
    </source>
</evidence>
<evidence type="ECO:0000259" key="4">
    <source>
        <dbReference type="Pfam" id="PF17936"/>
    </source>
</evidence>
<dbReference type="Gene3D" id="2.60.40.740">
    <property type="match status" value="1"/>
</dbReference>
<keyword evidence="7" id="KW-1185">Reference proteome</keyword>
<protein>
    <submittedName>
        <fullName evidence="6">DUF11 domain-containing protein</fullName>
    </submittedName>
</protein>
<name>A0A5B8XUF1_9DELT</name>
<organism evidence="6 7">
    <name type="scientific">Microvenator marinus</name>
    <dbReference type="NCBI Taxonomy" id="2600177"/>
    <lineage>
        <taxon>Bacteria</taxon>
        <taxon>Deltaproteobacteria</taxon>
        <taxon>Bradymonadales</taxon>
        <taxon>Microvenatoraceae</taxon>
        <taxon>Microvenator</taxon>
    </lineage>
</organism>
<proteinExistence type="predicted"/>
<dbReference type="Pfam" id="PF19077">
    <property type="entry name" value="Big_13"/>
    <property type="match status" value="3"/>
</dbReference>
<dbReference type="OrthoDB" id="5419691at2"/>
<dbReference type="InterPro" id="IPR008966">
    <property type="entry name" value="Adhesion_dom_sf"/>
</dbReference>
<dbReference type="NCBIfam" id="NF033510">
    <property type="entry name" value="Ca_tandemer"/>
    <property type="match status" value="4"/>
</dbReference>
<keyword evidence="2" id="KW-0732">Signal</keyword>
<evidence type="ECO:0000313" key="6">
    <source>
        <dbReference type="EMBL" id="QED27306.1"/>
    </source>
</evidence>
<dbReference type="SUPFAM" id="SSF49401">
    <property type="entry name" value="Bacterial adhesins"/>
    <property type="match status" value="1"/>
</dbReference>
<sequence length="916" mass="94229">MNYLRKICLLVALACLSSPAAAQVVRNFEPAFSTNDTGDISIVGNSLLTCPSSSPTCTQAQSGNADILLELNNNNAYAMTYVDVDSDGSTFNSSSASYSIPTGANVVWAGLYWGGRTNAGLGGSAAPNPANKDTVKLRGPGATGYSTITAANCDVGLTQGVFDDYQCHAVVTGNIPDSGGSVSVADVQLGTGENRFGGWALVIVYADSSEPLRNLVVYDGFANVLRDTVNPFVVDIPVSGFRTPAQGDVRTRIGSVVYEGDLDAPGESFSLNGTNLSDALNPVDNFFNAGITSLGSLVTARSPSHTNNLGFDIDLVEVTNVLANNATSTTLQLTTTLDTYFPGVITFATEIFAPRVTVSKTVTDQNGGAIRPGDTLIYRFEIENTGNDPADRVVLTDILPAALSYVPGSARIDGVPRTDASDADSYTWSAADREVVAKIGSNPGTIGGSLGTNQLVTLVFEATVNENTEGQEISNQASVSYRARTLGNDFTTLSDSDLGNAGSSPTVVVVSEVDPTIAITSPTDGTSVNDKRPEIRGTANPGATVEVSIDGGTAVEVVANAQGVWSLTPSSDLSEGEHQIEASTENAGQTATDSTSFTVDTVAPNVQITSPIDGSITNETRPTITGQSDPGALVEITIDGGEPATVVADSNGNWSYQPADPLGPGEHDIVAEASDEAGNTGSDSSSFTINPDAFSLNITSPTNGQTVTDATPTITGTTEPGASVEVTFPSGETITVVADTAGNWEATPTQALMDGSNTVSATLPEVPNGPSASVTFTITEANQGLVITSPTPGSVITPEPTITGTAQPGAVIVVVVDGEEIGSTTADADGNWSIPVDESLAPGDTTIVVTATNPDDTVETVEVDVIVNAGMDIEIPDPPFSESITYLSGNGCSQTGGSPMGWLLVLGLIGVLRRRI</sequence>
<dbReference type="RefSeq" id="WP_146958991.1">
    <property type="nucleotide sequence ID" value="NZ_CP042467.1"/>
</dbReference>
<dbReference type="Pfam" id="PF17936">
    <property type="entry name" value="Big_6"/>
    <property type="match status" value="1"/>
</dbReference>
<reference evidence="6 7" key="1">
    <citation type="submission" date="2019-08" db="EMBL/GenBank/DDBJ databases">
        <authorList>
            <person name="Liang Q."/>
        </authorList>
    </citation>
    <scope>NUCLEOTIDE SEQUENCE [LARGE SCALE GENOMIC DNA]</scope>
    <source>
        <strain evidence="6 7">V1718</strain>
    </source>
</reference>
<feature type="domain" description="Bacterial Ig-like" evidence="5">
    <location>
        <begin position="705"/>
        <end position="763"/>
    </location>
</feature>
<dbReference type="Proteomes" id="UP000321595">
    <property type="component" value="Chromosome"/>
</dbReference>
<evidence type="ECO:0000313" key="7">
    <source>
        <dbReference type="Proteomes" id="UP000321595"/>
    </source>
</evidence>
<evidence type="ECO:0000256" key="1">
    <source>
        <dbReference type="SAM" id="MobiDB-lite"/>
    </source>
</evidence>
<dbReference type="NCBIfam" id="TIGR03901">
    <property type="entry name" value="MYXO-CTERM"/>
    <property type="match status" value="1"/>
</dbReference>
<dbReference type="KEGG" id="bbae:FRD01_08625"/>
<feature type="region of interest" description="Disordered" evidence="1">
    <location>
        <begin position="569"/>
        <end position="595"/>
    </location>
</feature>
<feature type="compositionally biased region" description="Polar residues" evidence="1">
    <location>
        <begin position="581"/>
        <end position="595"/>
    </location>
</feature>
<accession>A0A5B8XUF1</accession>
<feature type="domain" description="Bacterial Ig-like" evidence="5">
    <location>
        <begin position="615"/>
        <end position="689"/>
    </location>
</feature>
<dbReference type="InterPro" id="IPR024038">
    <property type="entry name" value="MYXO-CTERM"/>
</dbReference>
<evidence type="ECO:0000259" key="5">
    <source>
        <dbReference type="Pfam" id="PF19077"/>
    </source>
</evidence>
<dbReference type="NCBIfam" id="TIGR04226">
    <property type="entry name" value="RrgB_K2N_iso_D2"/>
    <property type="match status" value="1"/>
</dbReference>
<feature type="compositionally biased region" description="Polar residues" evidence="1">
    <location>
        <begin position="610"/>
        <end position="628"/>
    </location>
</feature>
<dbReference type="EMBL" id="CP042467">
    <property type="protein sequence ID" value="QED27306.1"/>
    <property type="molecule type" value="Genomic_DNA"/>
</dbReference>
<feature type="domain" description="DUF11" evidence="3">
    <location>
        <begin position="357"/>
        <end position="481"/>
    </location>
</feature>
<dbReference type="InterPro" id="IPR001434">
    <property type="entry name" value="OmcB-like_DUF11"/>
</dbReference>